<feature type="domain" description="Protein kinase" evidence="11">
    <location>
        <begin position="24"/>
        <end position="345"/>
    </location>
</feature>
<dbReference type="PROSITE" id="PS00108">
    <property type="entry name" value="PROTEIN_KINASE_ST"/>
    <property type="match status" value="1"/>
</dbReference>
<protein>
    <recommendedName>
        <fullName evidence="2">non-specific serine/threonine protein kinase</fullName>
        <ecNumber evidence="2">2.7.11.1</ecNumber>
    </recommendedName>
</protein>
<comment type="catalytic activity">
    <reaction evidence="9">
        <text>L-seryl-[protein] + ATP = O-phospho-L-seryl-[protein] + ADP + H(+)</text>
        <dbReference type="Rhea" id="RHEA:17989"/>
        <dbReference type="Rhea" id="RHEA-COMP:9863"/>
        <dbReference type="Rhea" id="RHEA-COMP:11604"/>
        <dbReference type="ChEBI" id="CHEBI:15378"/>
        <dbReference type="ChEBI" id="CHEBI:29999"/>
        <dbReference type="ChEBI" id="CHEBI:30616"/>
        <dbReference type="ChEBI" id="CHEBI:83421"/>
        <dbReference type="ChEBI" id="CHEBI:456216"/>
        <dbReference type="EC" id="2.7.11.1"/>
    </reaction>
</comment>
<evidence type="ECO:0000256" key="7">
    <source>
        <dbReference type="ARBA" id="ARBA00022840"/>
    </source>
</evidence>
<dbReference type="AlphaFoldDB" id="A0A6A3CGR5"/>
<evidence type="ECO:0000256" key="3">
    <source>
        <dbReference type="ARBA" id="ARBA00022527"/>
    </source>
</evidence>
<dbReference type="PROSITE" id="PS51285">
    <property type="entry name" value="AGC_KINASE_CTER"/>
    <property type="match status" value="1"/>
</dbReference>
<dbReference type="InterPro" id="IPR000961">
    <property type="entry name" value="AGC-kinase_C"/>
</dbReference>
<dbReference type="OrthoDB" id="432483at2759"/>
<feature type="domain" description="AGC-kinase C-terminal" evidence="12">
    <location>
        <begin position="346"/>
        <end position="434"/>
    </location>
</feature>
<keyword evidence="5" id="KW-0547">Nucleotide-binding</keyword>
<dbReference type="PROSITE" id="PS50011">
    <property type="entry name" value="PROTEIN_KINASE_DOM"/>
    <property type="match status" value="1"/>
</dbReference>
<dbReference type="GO" id="GO:0004674">
    <property type="term" value="F:protein serine/threonine kinase activity"/>
    <property type="evidence" value="ECO:0007669"/>
    <property type="project" value="UniProtKB-KW"/>
</dbReference>
<evidence type="ECO:0000256" key="1">
    <source>
        <dbReference type="ARBA" id="ARBA00009903"/>
    </source>
</evidence>
<evidence type="ECO:0000256" key="8">
    <source>
        <dbReference type="ARBA" id="ARBA00047899"/>
    </source>
</evidence>
<dbReference type="GO" id="GO:0005524">
    <property type="term" value="F:ATP binding"/>
    <property type="evidence" value="ECO:0007669"/>
    <property type="project" value="UniProtKB-KW"/>
</dbReference>
<dbReference type="Gene3D" id="3.30.200.20">
    <property type="entry name" value="Phosphorylase Kinase, domain 1"/>
    <property type="match status" value="1"/>
</dbReference>
<evidence type="ECO:0000256" key="2">
    <source>
        <dbReference type="ARBA" id="ARBA00012513"/>
    </source>
</evidence>
<comment type="catalytic activity">
    <reaction evidence="8">
        <text>L-threonyl-[protein] + ATP = O-phospho-L-threonyl-[protein] + ADP + H(+)</text>
        <dbReference type="Rhea" id="RHEA:46608"/>
        <dbReference type="Rhea" id="RHEA-COMP:11060"/>
        <dbReference type="Rhea" id="RHEA-COMP:11605"/>
        <dbReference type="ChEBI" id="CHEBI:15378"/>
        <dbReference type="ChEBI" id="CHEBI:30013"/>
        <dbReference type="ChEBI" id="CHEBI:30616"/>
        <dbReference type="ChEBI" id="CHEBI:61977"/>
        <dbReference type="ChEBI" id="CHEBI:456216"/>
        <dbReference type="EC" id="2.7.11.1"/>
    </reaction>
</comment>
<proteinExistence type="inferred from homology"/>
<dbReference type="PANTHER" id="PTHR45637">
    <property type="entry name" value="FLIPPASE KINASE 1-RELATED"/>
    <property type="match status" value="1"/>
</dbReference>
<dbReference type="Pfam" id="PF00069">
    <property type="entry name" value="Pkinase"/>
    <property type="match status" value="2"/>
</dbReference>
<dbReference type="EMBL" id="VEPZ02000355">
    <property type="protein sequence ID" value="KAE8726518.1"/>
    <property type="molecule type" value="Genomic_DNA"/>
</dbReference>
<organism evidence="13 14">
    <name type="scientific">Hibiscus syriacus</name>
    <name type="common">Rose of Sharon</name>
    <dbReference type="NCBI Taxonomy" id="106335"/>
    <lineage>
        <taxon>Eukaryota</taxon>
        <taxon>Viridiplantae</taxon>
        <taxon>Streptophyta</taxon>
        <taxon>Embryophyta</taxon>
        <taxon>Tracheophyta</taxon>
        <taxon>Spermatophyta</taxon>
        <taxon>Magnoliopsida</taxon>
        <taxon>eudicotyledons</taxon>
        <taxon>Gunneridae</taxon>
        <taxon>Pentapetalae</taxon>
        <taxon>rosids</taxon>
        <taxon>malvids</taxon>
        <taxon>Malvales</taxon>
        <taxon>Malvaceae</taxon>
        <taxon>Malvoideae</taxon>
        <taxon>Hibiscus</taxon>
    </lineage>
</organism>
<evidence type="ECO:0000313" key="14">
    <source>
        <dbReference type="Proteomes" id="UP000436088"/>
    </source>
</evidence>
<dbReference type="Gene3D" id="1.10.510.10">
    <property type="entry name" value="Transferase(Phosphotransferase) domain 1"/>
    <property type="match status" value="2"/>
</dbReference>
<keyword evidence="3" id="KW-0723">Serine/threonine-protein kinase</keyword>
<feature type="compositionally biased region" description="Basic and acidic residues" evidence="10">
    <location>
        <begin position="399"/>
        <end position="422"/>
    </location>
</feature>
<evidence type="ECO:0000256" key="10">
    <source>
        <dbReference type="SAM" id="MobiDB-lite"/>
    </source>
</evidence>
<evidence type="ECO:0000256" key="6">
    <source>
        <dbReference type="ARBA" id="ARBA00022777"/>
    </source>
</evidence>
<feature type="region of interest" description="Disordered" evidence="10">
    <location>
        <begin position="394"/>
        <end position="422"/>
    </location>
</feature>
<sequence>MIDDKKQLDRSAQHSITTFDLDSLEIVTALGRGAKGLVFLARDNVNDEIFALKVISKDSIEKMNAKAVNNSNRNEGNEYRRVSFEQEVLGIVDHQLLPRLRGVLATDKVIGYAIDYCPGGDLHSLRKKQTENMFSDDLIRFYAAELVLALEYLHNLGIVYRDLKPENIMIQENGHIMLVDFDLSTKLSPKSPDKSMSFKSVHQSPTDSVKKNRLFPFVRWCNSGISPEDADSQASFKPDCTELDSAEKSNSFVGTEEYVAPEIVSGKGHDFAVDWWSLGIVLHEMLYGTTPFKGSNEKETFHQILTKPPELVGERTSLRYLIRKLLEKDPKQRITVEGIKEHDYFKGIDWDLILRIQRPPYIPAHSVEEITVAVKDGIKGLDVELFVQELFANGDDGDGGEKNNKSKHGENDPGDLNKNKCKFHRPEHNQFSVF</sequence>
<keyword evidence="6 13" id="KW-0418">Kinase</keyword>
<dbReference type="InterPro" id="IPR011009">
    <property type="entry name" value="Kinase-like_dom_sf"/>
</dbReference>
<comment type="similarity">
    <text evidence="1">Belongs to the protein kinase superfamily. AGC Ser/Thr protein kinase family.</text>
</comment>
<dbReference type="Proteomes" id="UP000436088">
    <property type="component" value="Unassembled WGS sequence"/>
</dbReference>
<reference evidence="13" key="1">
    <citation type="submission" date="2019-09" db="EMBL/GenBank/DDBJ databases">
        <title>Draft genome information of white flower Hibiscus syriacus.</title>
        <authorList>
            <person name="Kim Y.-M."/>
        </authorList>
    </citation>
    <scope>NUCLEOTIDE SEQUENCE [LARGE SCALE GENOMIC DNA]</scope>
    <source>
        <strain evidence="13">YM2019G1</strain>
    </source>
</reference>
<evidence type="ECO:0000259" key="11">
    <source>
        <dbReference type="PROSITE" id="PS50011"/>
    </source>
</evidence>
<evidence type="ECO:0000256" key="9">
    <source>
        <dbReference type="ARBA" id="ARBA00048679"/>
    </source>
</evidence>
<evidence type="ECO:0000313" key="13">
    <source>
        <dbReference type="EMBL" id="KAE8726518.1"/>
    </source>
</evidence>
<dbReference type="InterPro" id="IPR008271">
    <property type="entry name" value="Ser/Thr_kinase_AS"/>
</dbReference>
<name>A0A6A3CGR5_HIBSY</name>
<comment type="caution">
    <text evidence="13">The sequence shown here is derived from an EMBL/GenBank/DDBJ whole genome shotgun (WGS) entry which is preliminary data.</text>
</comment>
<dbReference type="SUPFAM" id="SSF56112">
    <property type="entry name" value="Protein kinase-like (PK-like)"/>
    <property type="match status" value="1"/>
</dbReference>
<keyword evidence="4" id="KW-0808">Transferase</keyword>
<dbReference type="FunFam" id="1.10.510.10:FF:000294">
    <property type="entry name" value="Serine/threonine-protein kinase OXI1"/>
    <property type="match status" value="1"/>
</dbReference>
<keyword evidence="7" id="KW-0067">ATP-binding</keyword>
<accession>A0A6A3CGR5</accession>
<dbReference type="EC" id="2.7.11.1" evidence="2"/>
<evidence type="ECO:0000256" key="5">
    <source>
        <dbReference type="ARBA" id="ARBA00022741"/>
    </source>
</evidence>
<gene>
    <name evidence="13" type="ORF">F3Y22_tig00006666pilonHSYRG00044</name>
</gene>
<dbReference type="SMART" id="SM00220">
    <property type="entry name" value="S_TKc"/>
    <property type="match status" value="1"/>
</dbReference>
<dbReference type="InterPro" id="IPR000719">
    <property type="entry name" value="Prot_kinase_dom"/>
</dbReference>
<dbReference type="FunFam" id="1.10.510.10:FF:000312">
    <property type="entry name" value="Serine/threonine-protein kinase OXI1"/>
    <property type="match status" value="1"/>
</dbReference>
<evidence type="ECO:0000259" key="12">
    <source>
        <dbReference type="PROSITE" id="PS51285"/>
    </source>
</evidence>
<keyword evidence="14" id="KW-1185">Reference proteome</keyword>
<evidence type="ECO:0000256" key="4">
    <source>
        <dbReference type="ARBA" id="ARBA00022679"/>
    </source>
</evidence>